<evidence type="ECO:0000313" key="2">
    <source>
        <dbReference type="Proteomes" id="UP000186922"/>
    </source>
</evidence>
<name>A0A1D1V868_RAMVA</name>
<proteinExistence type="predicted"/>
<comment type="caution">
    <text evidence="1">The sequence shown here is derived from an EMBL/GenBank/DDBJ whole genome shotgun (WGS) entry which is preliminary data.</text>
</comment>
<gene>
    <name evidence="1" type="primary">RvY_09116</name>
    <name evidence="1" type="synonym">RvY_09116.1</name>
    <name evidence="1" type="ORF">RvY_09116-1</name>
</gene>
<dbReference type="Proteomes" id="UP000186922">
    <property type="component" value="Unassembled WGS sequence"/>
</dbReference>
<sequence>MDESSKTSRASSGRYYSPSSLFSITSHIQPVACARPPSVPDMPLHGKGKTEAGVPSYSAIQLSRRQLPAPMCSRRGRVQNRLLDETIRTLHKGILSTRYCEFLGRERSLVCCLGT</sequence>
<reference evidence="1 2" key="1">
    <citation type="journal article" date="2016" name="Nat. Commun.">
        <title>Extremotolerant tardigrade genome and improved radiotolerance of human cultured cells by tardigrade-unique protein.</title>
        <authorList>
            <person name="Hashimoto T."/>
            <person name="Horikawa D.D."/>
            <person name="Saito Y."/>
            <person name="Kuwahara H."/>
            <person name="Kozuka-Hata H."/>
            <person name="Shin-I T."/>
            <person name="Minakuchi Y."/>
            <person name="Ohishi K."/>
            <person name="Motoyama A."/>
            <person name="Aizu T."/>
            <person name="Enomoto A."/>
            <person name="Kondo K."/>
            <person name="Tanaka S."/>
            <person name="Hara Y."/>
            <person name="Koshikawa S."/>
            <person name="Sagara H."/>
            <person name="Miura T."/>
            <person name="Yokobori S."/>
            <person name="Miyagawa K."/>
            <person name="Suzuki Y."/>
            <person name="Kubo T."/>
            <person name="Oyama M."/>
            <person name="Kohara Y."/>
            <person name="Fujiyama A."/>
            <person name="Arakawa K."/>
            <person name="Katayama T."/>
            <person name="Toyoda A."/>
            <person name="Kunieda T."/>
        </authorList>
    </citation>
    <scope>NUCLEOTIDE SEQUENCE [LARGE SCALE GENOMIC DNA]</scope>
    <source>
        <strain evidence="1 2">YOKOZUNA-1</strain>
    </source>
</reference>
<protein>
    <submittedName>
        <fullName evidence="1">Uncharacterized protein</fullName>
    </submittedName>
</protein>
<dbReference type="EMBL" id="BDGG01000004">
    <property type="protein sequence ID" value="GAU97891.1"/>
    <property type="molecule type" value="Genomic_DNA"/>
</dbReference>
<accession>A0A1D1V868</accession>
<evidence type="ECO:0000313" key="1">
    <source>
        <dbReference type="EMBL" id="GAU97891.1"/>
    </source>
</evidence>
<dbReference type="AlphaFoldDB" id="A0A1D1V868"/>
<keyword evidence="2" id="KW-1185">Reference proteome</keyword>
<organism evidence="1 2">
    <name type="scientific">Ramazzottius varieornatus</name>
    <name type="common">Water bear</name>
    <name type="synonym">Tardigrade</name>
    <dbReference type="NCBI Taxonomy" id="947166"/>
    <lineage>
        <taxon>Eukaryota</taxon>
        <taxon>Metazoa</taxon>
        <taxon>Ecdysozoa</taxon>
        <taxon>Tardigrada</taxon>
        <taxon>Eutardigrada</taxon>
        <taxon>Parachela</taxon>
        <taxon>Hypsibioidea</taxon>
        <taxon>Ramazzottiidae</taxon>
        <taxon>Ramazzottius</taxon>
    </lineage>
</organism>